<name>A0AAV9Q7H2_9PEZI</name>
<proteinExistence type="inferred from homology"/>
<keyword evidence="5" id="KW-1185">Reference proteome</keyword>
<dbReference type="Proteomes" id="UP001345827">
    <property type="component" value="Unassembled WGS sequence"/>
</dbReference>
<protein>
    <recommendedName>
        <fullName evidence="6">Alpha-taxilin</fullName>
    </recommendedName>
</protein>
<organism evidence="4 5">
    <name type="scientific">Vermiconidia calcicola</name>
    <dbReference type="NCBI Taxonomy" id="1690605"/>
    <lineage>
        <taxon>Eukaryota</taxon>
        <taxon>Fungi</taxon>
        <taxon>Dikarya</taxon>
        <taxon>Ascomycota</taxon>
        <taxon>Pezizomycotina</taxon>
        <taxon>Dothideomycetes</taxon>
        <taxon>Dothideomycetidae</taxon>
        <taxon>Mycosphaerellales</taxon>
        <taxon>Extremaceae</taxon>
        <taxon>Vermiconidia</taxon>
    </lineage>
</organism>
<sequence length="476" mass="55026">MASTAQSPISQAPTVTNGDPQDLPPPAPAAKKPKAKKDKQLSAEENAKLVQARLSQLEQEKAGEKSQQAEVDREVKKAQRDLNELISSVEAPLGRLEVVQKKYEDLLREMQKVEREYQKTKKRADQLQKEQEKGKSEFNKTATMKDKLEKLCRELTKENKKLKDENKKLEETEKRARENINEQLDQMLYDVQEVMNSKTTTHSENLHLELDELFKTRCKVLADQADIREMHFKAILRHKDAEIAHLQAKHEVERRRADAEAARCRTLTNQVSTFTHTEAELRSQLNIYVEKFKQVSPSPNPHLFVDTMAEMLLTMQQVEDTLNNSNELFLTFRKEMEEMSKKTKRLEKENATLSRKHDQTNRNILEMAEERTRDKEDLERLRKQEQQMRNIIKTMQEQGRGPPIQQELIESSEYDEEDEEGYGDEDEEDDDISYEDEEESAVEISKPVFGPVPPPEMVANKANGQTASALVNGTKH</sequence>
<feature type="region of interest" description="Disordered" evidence="3">
    <location>
        <begin position="410"/>
        <end position="476"/>
    </location>
</feature>
<dbReference type="Pfam" id="PF09728">
    <property type="entry name" value="Taxilin"/>
    <property type="match status" value="2"/>
</dbReference>
<reference evidence="4 5" key="1">
    <citation type="submission" date="2023-06" db="EMBL/GenBank/DDBJ databases">
        <title>Black Yeasts Isolated from many extreme environments.</title>
        <authorList>
            <person name="Coleine C."/>
            <person name="Stajich J.E."/>
            <person name="Selbmann L."/>
        </authorList>
    </citation>
    <scope>NUCLEOTIDE SEQUENCE [LARGE SCALE GENOMIC DNA]</scope>
    <source>
        <strain evidence="4 5">CCFEE 5887</strain>
    </source>
</reference>
<feature type="compositionally biased region" description="Polar residues" evidence="3">
    <location>
        <begin position="462"/>
        <end position="476"/>
    </location>
</feature>
<feature type="region of interest" description="Disordered" evidence="3">
    <location>
        <begin position="1"/>
        <end position="46"/>
    </location>
</feature>
<dbReference type="GO" id="GO:0019905">
    <property type="term" value="F:syntaxin binding"/>
    <property type="evidence" value="ECO:0007669"/>
    <property type="project" value="InterPro"/>
</dbReference>
<feature type="compositionally biased region" description="Acidic residues" evidence="3">
    <location>
        <begin position="410"/>
        <end position="441"/>
    </location>
</feature>
<keyword evidence="2" id="KW-0175">Coiled coil</keyword>
<gene>
    <name evidence="4" type="ORF">LTR25_005537</name>
</gene>
<feature type="compositionally biased region" description="Polar residues" evidence="3">
    <location>
        <begin position="1"/>
        <end position="19"/>
    </location>
</feature>
<dbReference type="EMBL" id="JAXLQG010000008">
    <property type="protein sequence ID" value="KAK5536862.1"/>
    <property type="molecule type" value="Genomic_DNA"/>
</dbReference>
<dbReference type="PANTHER" id="PTHR16127:SF13">
    <property type="entry name" value="GH01188P"/>
    <property type="match status" value="1"/>
</dbReference>
<evidence type="ECO:0000313" key="5">
    <source>
        <dbReference type="Proteomes" id="UP001345827"/>
    </source>
</evidence>
<dbReference type="AlphaFoldDB" id="A0AAV9Q7H2"/>
<accession>A0AAV9Q7H2</accession>
<comment type="similarity">
    <text evidence="1">Belongs to the taxilin family.</text>
</comment>
<evidence type="ECO:0000256" key="3">
    <source>
        <dbReference type="SAM" id="MobiDB-lite"/>
    </source>
</evidence>
<dbReference type="PANTHER" id="PTHR16127">
    <property type="entry name" value="TAXILIN"/>
    <property type="match status" value="1"/>
</dbReference>
<comment type="caution">
    <text evidence="4">The sequence shown here is derived from an EMBL/GenBank/DDBJ whole genome shotgun (WGS) entry which is preliminary data.</text>
</comment>
<feature type="region of interest" description="Disordered" evidence="3">
    <location>
        <begin position="117"/>
        <end position="137"/>
    </location>
</feature>
<evidence type="ECO:0000256" key="2">
    <source>
        <dbReference type="SAM" id="Coils"/>
    </source>
</evidence>
<evidence type="ECO:0008006" key="6">
    <source>
        <dbReference type="Google" id="ProtNLM"/>
    </source>
</evidence>
<dbReference type="InterPro" id="IPR026183">
    <property type="entry name" value="Taxilin_fam"/>
</dbReference>
<feature type="coiled-coil region" evidence="2">
    <location>
        <begin position="329"/>
        <end position="398"/>
    </location>
</feature>
<evidence type="ECO:0000256" key="1">
    <source>
        <dbReference type="ARBA" id="ARBA00009550"/>
    </source>
</evidence>
<evidence type="ECO:0000313" key="4">
    <source>
        <dbReference type="EMBL" id="KAK5536862.1"/>
    </source>
</evidence>